<keyword evidence="2" id="KW-1185">Reference proteome</keyword>
<proteinExistence type="predicted"/>
<dbReference type="STRING" id="1328313.DS2_07203"/>
<evidence type="ECO:0000313" key="2">
    <source>
        <dbReference type="Proteomes" id="UP000019276"/>
    </source>
</evidence>
<dbReference type="EMBL" id="ARZY01000010">
    <property type="protein sequence ID" value="EWH10600.1"/>
    <property type="molecule type" value="Genomic_DNA"/>
</dbReference>
<accession>W7QZ27</accession>
<dbReference type="OrthoDB" id="9180239at2"/>
<sequence>MKLDEVPQDDSPTYSGHKKLLYAVDEKGHYHKVQSSGWDVESFATKLAVDDLNQQTLDAYQDAKAGLVSPLAYHMLKARLDITSLAQATGKFEWQIKRHLKPKIFAKLSDQKLQTYADIINISLEKLKSLPSQP</sequence>
<dbReference type="Proteomes" id="UP000019276">
    <property type="component" value="Unassembled WGS sequence"/>
</dbReference>
<organism evidence="1 2">
    <name type="scientific">Catenovulum agarivorans DS-2</name>
    <dbReference type="NCBI Taxonomy" id="1328313"/>
    <lineage>
        <taxon>Bacteria</taxon>
        <taxon>Pseudomonadati</taxon>
        <taxon>Pseudomonadota</taxon>
        <taxon>Gammaproteobacteria</taxon>
        <taxon>Alteromonadales</taxon>
        <taxon>Alteromonadaceae</taxon>
        <taxon>Catenovulum</taxon>
    </lineage>
</organism>
<gene>
    <name evidence="1" type="ORF">DS2_07203</name>
</gene>
<comment type="caution">
    <text evidence="1">The sequence shown here is derived from an EMBL/GenBank/DDBJ whole genome shotgun (WGS) entry which is preliminary data.</text>
</comment>
<reference evidence="1 2" key="1">
    <citation type="journal article" date="2014" name="Genome Announc.">
        <title>Draft Genome Sequence of the Agar-Degrading Bacterium Catenovulum sp. Strain DS-2, Isolated from Intestines of Haliotis diversicolor.</title>
        <authorList>
            <person name="Shan D."/>
            <person name="Li X."/>
            <person name="Gu Z."/>
            <person name="Wei G."/>
            <person name="Gao Z."/>
            <person name="Shao Z."/>
        </authorList>
    </citation>
    <scope>NUCLEOTIDE SEQUENCE [LARGE SCALE GENOMIC DNA]</scope>
    <source>
        <strain evidence="1 2">DS-2</strain>
    </source>
</reference>
<evidence type="ECO:0000313" key="1">
    <source>
        <dbReference type="EMBL" id="EWH10600.1"/>
    </source>
</evidence>
<protein>
    <submittedName>
        <fullName evidence="1">Uncharacterized protein</fullName>
    </submittedName>
</protein>
<dbReference type="AlphaFoldDB" id="W7QZ27"/>
<name>W7QZ27_9ALTE</name>
<dbReference type="RefSeq" id="WP_035014023.1">
    <property type="nucleotide sequence ID" value="NZ_ARZY01000010.1"/>
</dbReference>
<dbReference type="eggNOG" id="ENOG5030Q80">
    <property type="taxonomic scope" value="Bacteria"/>
</dbReference>